<comment type="subcellular location">
    <subcellularLocation>
        <location evidence="1">Cell membrane</location>
        <topology evidence="1">Multi-pass membrane protein</topology>
    </subcellularLocation>
</comment>
<keyword evidence="5 6" id="KW-0472">Membrane</keyword>
<dbReference type="InterPro" id="IPR005495">
    <property type="entry name" value="LptG/LptF_permease"/>
</dbReference>
<evidence type="ECO:0000256" key="5">
    <source>
        <dbReference type="ARBA" id="ARBA00023136"/>
    </source>
</evidence>
<sequence>MKILDKYILKKYLSSVILVLSLLLPIAIAIDVSEKVDRFLRHSELSVGEIIKDYYLNFIVIFGNTFLPLALFIAVIFFTSKLASNTEIIAIHSAKISFTRFLRPYFIGATLITVFALFMNHFVVPRSNKIYEEFTRTYLTKKKSDANFINNINLQLGPNDYIFLKSYTVRANIGYSFSYEKFEGTKLKYKLFADNIRWNKKDSTYKLINYRKRIILKDRDSIEFGSKLDTTFTFTPKDLVNVDYLAKEMTSFKLKEFIEISKQRGVSNLNTYLVEFHKRTSLPVSSYILTFLAVALSSKKRRGGMGINLAIGISLMFIYVFFLKIAEVLGAGADTNSFLMVWSPNIIFGALAIYLYFKNAKN</sequence>
<proteinExistence type="predicted"/>
<dbReference type="PANTHER" id="PTHR33529:SF8">
    <property type="entry name" value="PERMEASE, YJGP_YJGQ FAMILY"/>
    <property type="match status" value="1"/>
</dbReference>
<reference evidence="7" key="1">
    <citation type="submission" date="2018-06" db="EMBL/GenBank/DDBJ databases">
        <authorList>
            <person name="Zhirakovskaya E."/>
        </authorList>
    </citation>
    <scope>NUCLEOTIDE SEQUENCE</scope>
</reference>
<evidence type="ECO:0000313" key="7">
    <source>
        <dbReference type="EMBL" id="VAW22589.1"/>
    </source>
</evidence>
<protein>
    <submittedName>
        <fullName evidence="7">Lipopolysaccharide export system permease protein LptG</fullName>
    </submittedName>
</protein>
<feature type="transmembrane region" description="Helical" evidence="6">
    <location>
        <begin position="105"/>
        <end position="124"/>
    </location>
</feature>
<feature type="transmembrane region" description="Helical" evidence="6">
    <location>
        <begin position="12"/>
        <end position="33"/>
    </location>
</feature>
<name>A0A3B0UDI1_9ZZZZ</name>
<dbReference type="EMBL" id="UOER01000146">
    <property type="protein sequence ID" value="VAW22589.1"/>
    <property type="molecule type" value="Genomic_DNA"/>
</dbReference>
<keyword evidence="3 6" id="KW-0812">Transmembrane</keyword>
<dbReference type="GO" id="GO:0015920">
    <property type="term" value="P:lipopolysaccharide transport"/>
    <property type="evidence" value="ECO:0007669"/>
    <property type="project" value="TreeGrafter"/>
</dbReference>
<dbReference type="Pfam" id="PF03739">
    <property type="entry name" value="LptF_LptG"/>
    <property type="match status" value="1"/>
</dbReference>
<evidence type="ECO:0000256" key="2">
    <source>
        <dbReference type="ARBA" id="ARBA00022475"/>
    </source>
</evidence>
<dbReference type="PANTHER" id="PTHR33529">
    <property type="entry name" value="SLR0882 PROTEIN-RELATED"/>
    <property type="match status" value="1"/>
</dbReference>
<gene>
    <name evidence="7" type="ORF">MNBD_BACTEROID04-1316</name>
</gene>
<evidence type="ECO:0000256" key="1">
    <source>
        <dbReference type="ARBA" id="ARBA00004651"/>
    </source>
</evidence>
<evidence type="ECO:0000256" key="3">
    <source>
        <dbReference type="ARBA" id="ARBA00022692"/>
    </source>
</evidence>
<feature type="transmembrane region" description="Helical" evidence="6">
    <location>
        <begin position="306"/>
        <end position="326"/>
    </location>
</feature>
<evidence type="ECO:0000256" key="4">
    <source>
        <dbReference type="ARBA" id="ARBA00022989"/>
    </source>
</evidence>
<feature type="transmembrane region" description="Helical" evidence="6">
    <location>
        <begin position="338"/>
        <end position="357"/>
    </location>
</feature>
<dbReference type="GO" id="GO:0043190">
    <property type="term" value="C:ATP-binding cassette (ABC) transporter complex"/>
    <property type="evidence" value="ECO:0007669"/>
    <property type="project" value="TreeGrafter"/>
</dbReference>
<keyword evidence="2" id="KW-1003">Cell membrane</keyword>
<keyword evidence="4 6" id="KW-1133">Transmembrane helix</keyword>
<evidence type="ECO:0000256" key="6">
    <source>
        <dbReference type="SAM" id="Phobius"/>
    </source>
</evidence>
<organism evidence="7">
    <name type="scientific">hydrothermal vent metagenome</name>
    <dbReference type="NCBI Taxonomy" id="652676"/>
    <lineage>
        <taxon>unclassified sequences</taxon>
        <taxon>metagenomes</taxon>
        <taxon>ecological metagenomes</taxon>
    </lineage>
</organism>
<dbReference type="AlphaFoldDB" id="A0A3B0UDI1"/>
<feature type="transmembrane region" description="Helical" evidence="6">
    <location>
        <begin position="54"/>
        <end position="78"/>
    </location>
</feature>
<accession>A0A3B0UDI1</accession>